<reference evidence="2" key="1">
    <citation type="submission" date="2022-03" db="EMBL/GenBank/DDBJ databases">
        <authorList>
            <person name="Martin H S."/>
        </authorList>
    </citation>
    <scope>NUCLEOTIDE SEQUENCE</scope>
</reference>
<accession>A0ABN8I567</accession>
<keyword evidence="3" id="KW-1185">Reference proteome</keyword>
<evidence type="ECO:0000313" key="3">
    <source>
        <dbReference type="Proteomes" id="UP000837857"/>
    </source>
</evidence>
<evidence type="ECO:0000313" key="2">
    <source>
        <dbReference type="EMBL" id="CAH2045521.1"/>
    </source>
</evidence>
<protein>
    <submittedName>
        <fullName evidence="2">Uncharacterized protein</fullName>
    </submittedName>
</protein>
<organism evidence="2 3">
    <name type="scientific">Iphiclides podalirius</name>
    <name type="common">scarce swallowtail</name>
    <dbReference type="NCBI Taxonomy" id="110791"/>
    <lineage>
        <taxon>Eukaryota</taxon>
        <taxon>Metazoa</taxon>
        <taxon>Ecdysozoa</taxon>
        <taxon>Arthropoda</taxon>
        <taxon>Hexapoda</taxon>
        <taxon>Insecta</taxon>
        <taxon>Pterygota</taxon>
        <taxon>Neoptera</taxon>
        <taxon>Endopterygota</taxon>
        <taxon>Lepidoptera</taxon>
        <taxon>Glossata</taxon>
        <taxon>Ditrysia</taxon>
        <taxon>Papilionoidea</taxon>
        <taxon>Papilionidae</taxon>
        <taxon>Papilioninae</taxon>
        <taxon>Iphiclides</taxon>
    </lineage>
</organism>
<name>A0ABN8I567_9NEOP</name>
<proteinExistence type="predicted"/>
<dbReference type="Proteomes" id="UP000837857">
    <property type="component" value="Chromosome 16"/>
</dbReference>
<feature type="region of interest" description="Disordered" evidence="1">
    <location>
        <begin position="17"/>
        <end position="102"/>
    </location>
</feature>
<gene>
    <name evidence="2" type="ORF">IPOD504_LOCUS5112</name>
</gene>
<feature type="non-terminal residue" evidence="2">
    <location>
        <position position="102"/>
    </location>
</feature>
<evidence type="ECO:0000256" key="1">
    <source>
        <dbReference type="SAM" id="MobiDB-lite"/>
    </source>
</evidence>
<sequence length="102" mass="11236">MDGLAGHPLRRMGWLDTRQNGRAAHPPRSLCWTHGLLRPPRRTGSYARRDGRAPTPAETGGLLRPPRRTGSNARRDGRAPTPAETDGLAGHLPRWTGWLDTS</sequence>
<dbReference type="EMBL" id="OW152828">
    <property type="protein sequence ID" value="CAH2045521.1"/>
    <property type="molecule type" value="Genomic_DNA"/>
</dbReference>